<dbReference type="InterPro" id="IPR011042">
    <property type="entry name" value="6-blade_b-propeller_TolB-like"/>
</dbReference>
<evidence type="ECO:0008006" key="3">
    <source>
        <dbReference type="Google" id="ProtNLM"/>
    </source>
</evidence>
<sequence>MPIRTTNGSTPKRTTIHTFSEVEALFGITEPVDDLFVVVGGNVSSNGNDHGNGEGSWFFTWTIDFRHTTTTTTTTTITHDNEPTSKKPEIKQITRLSKAVLPNGLASVPENPDVVLIADSFAGLVWRLDIRTGSYDVAVQVPEMAAPANGSGVVGVNGVKVHGGYLYWTNSATVSIYRVRLDRKGYRYHYHYRSTTAAEVELVADLSLEAPFLDDFAVREDGVIFVATNSGNKLFAVDTDPKKKVVLVGGAETELTFAGGTAAAFGRDNKMLYVTTCGGLRTPINGTVVEGGKVVGVDTGEFAWL</sequence>
<accession>A0AAE0PKZ0</accession>
<dbReference type="PANTHER" id="PTHR42060:SF1">
    <property type="entry name" value="NHL REPEAT-CONTAINING PROTEIN"/>
    <property type="match status" value="1"/>
</dbReference>
<dbReference type="PANTHER" id="PTHR42060">
    <property type="entry name" value="NHL REPEAT-CONTAINING PROTEIN-RELATED"/>
    <property type="match status" value="1"/>
</dbReference>
<dbReference type="EMBL" id="JAUTDP010000002">
    <property type="protein sequence ID" value="KAK3401744.1"/>
    <property type="molecule type" value="Genomic_DNA"/>
</dbReference>
<dbReference type="AlphaFoldDB" id="A0AAE0PKZ0"/>
<name>A0AAE0PKZ0_SORBR</name>
<proteinExistence type="predicted"/>
<dbReference type="Proteomes" id="UP001281003">
    <property type="component" value="Unassembled WGS sequence"/>
</dbReference>
<keyword evidence="2" id="KW-1185">Reference proteome</keyword>
<gene>
    <name evidence="1" type="ORF">B0T20DRAFT_450711</name>
</gene>
<reference evidence="1" key="2">
    <citation type="submission" date="2023-07" db="EMBL/GenBank/DDBJ databases">
        <authorList>
            <consortium name="Lawrence Berkeley National Laboratory"/>
            <person name="Haridas S."/>
            <person name="Hensen N."/>
            <person name="Bonometti L."/>
            <person name="Westerberg I."/>
            <person name="Brannstrom I.O."/>
            <person name="Guillou S."/>
            <person name="Cros-Aarteil S."/>
            <person name="Calhoun S."/>
            <person name="Kuo A."/>
            <person name="Mondo S."/>
            <person name="Pangilinan J."/>
            <person name="Riley R."/>
            <person name="LaButti K."/>
            <person name="Andreopoulos B."/>
            <person name="Lipzen A."/>
            <person name="Chen C."/>
            <person name="Yanf M."/>
            <person name="Daum C."/>
            <person name="Ng V."/>
            <person name="Clum A."/>
            <person name="Steindorff A."/>
            <person name="Ohm R."/>
            <person name="Martin F."/>
            <person name="Silar P."/>
            <person name="Natvig D."/>
            <person name="Lalanne C."/>
            <person name="Gautier V."/>
            <person name="Ament-velasquez S.L."/>
            <person name="Kruys A."/>
            <person name="Hutchinson M.I."/>
            <person name="Powell A.J."/>
            <person name="Barry K."/>
            <person name="Miller A.N."/>
            <person name="Grigoriev I.V."/>
            <person name="Debuchy R."/>
            <person name="Gladieux P."/>
            <person name="Thoren M.H."/>
            <person name="Johannesson H."/>
        </authorList>
    </citation>
    <scope>NUCLEOTIDE SEQUENCE</scope>
    <source>
        <strain evidence="1">FGSC 1904</strain>
    </source>
</reference>
<dbReference type="SUPFAM" id="SSF63829">
    <property type="entry name" value="Calcium-dependent phosphotriesterase"/>
    <property type="match status" value="1"/>
</dbReference>
<dbReference type="InterPro" id="IPR052998">
    <property type="entry name" value="Hetero-Diels-Alderase-like"/>
</dbReference>
<protein>
    <recommendedName>
        <fullName evidence="3">SMP-30/Gluconolactonase/LRE-like region domain-containing protein</fullName>
    </recommendedName>
</protein>
<reference evidence="1" key="1">
    <citation type="journal article" date="2023" name="Mol. Phylogenet. Evol.">
        <title>Genome-scale phylogeny and comparative genomics of the fungal order Sordariales.</title>
        <authorList>
            <person name="Hensen N."/>
            <person name="Bonometti L."/>
            <person name="Westerberg I."/>
            <person name="Brannstrom I.O."/>
            <person name="Guillou S."/>
            <person name="Cros-Aarteil S."/>
            <person name="Calhoun S."/>
            <person name="Haridas S."/>
            <person name="Kuo A."/>
            <person name="Mondo S."/>
            <person name="Pangilinan J."/>
            <person name="Riley R."/>
            <person name="LaButti K."/>
            <person name="Andreopoulos B."/>
            <person name="Lipzen A."/>
            <person name="Chen C."/>
            <person name="Yan M."/>
            <person name="Daum C."/>
            <person name="Ng V."/>
            <person name="Clum A."/>
            <person name="Steindorff A."/>
            <person name="Ohm R.A."/>
            <person name="Martin F."/>
            <person name="Silar P."/>
            <person name="Natvig D.O."/>
            <person name="Lalanne C."/>
            <person name="Gautier V."/>
            <person name="Ament-Velasquez S.L."/>
            <person name="Kruys A."/>
            <person name="Hutchinson M.I."/>
            <person name="Powell A.J."/>
            <person name="Barry K."/>
            <person name="Miller A.N."/>
            <person name="Grigoriev I.V."/>
            <person name="Debuchy R."/>
            <person name="Gladieux P."/>
            <person name="Hiltunen Thoren M."/>
            <person name="Johannesson H."/>
        </authorList>
    </citation>
    <scope>NUCLEOTIDE SEQUENCE</scope>
    <source>
        <strain evidence="1">FGSC 1904</strain>
    </source>
</reference>
<evidence type="ECO:0000313" key="2">
    <source>
        <dbReference type="Proteomes" id="UP001281003"/>
    </source>
</evidence>
<dbReference type="Gene3D" id="2.120.10.30">
    <property type="entry name" value="TolB, C-terminal domain"/>
    <property type="match status" value="1"/>
</dbReference>
<evidence type="ECO:0000313" key="1">
    <source>
        <dbReference type="EMBL" id="KAK3401744.1"/>
    </source>
</evidence>
<comment type="caution">
    <text evidence="1">The sequence shown here is derived from an EMBL/GenBank/DDBJ whole genome shotgun (WGS) entry which is preliminary data.</text>
</comment>
<organism evidence="1 2">
    <name type="scientific">Sordaria brevicollis</name>
    <dbReference type="NCBI Taxonomy" id="83679"/>
    <lineage>
        <taxon>Eukaryota</taxon>
        <taxon>Fungi</taxon>
        <taxon>Dikarya</taxon>
        <taxon>Ascomycota</taxon>
        <taxon>Pezizomycotina</taxon>
        <taxon>Sordariomycetes</taxon>
        <taxon>Sordariomycetidae</taxon>
        <taxon>Sordariales</taxon>
        <taxon>Sordariaceae</taxon>
        <taxon>Sordaria</taxon>
    </lineage>
</organism>